<evidence type="ECO:0000313" key="3">
    <source>
        <dbReference type="Proteomes" id="UP000298493"/>
    </source>
</evidence>
<reference evidence="2 3" key="1">
    <citation type="submission" date="2019-04" db="EMBL/GenBank/DDBJ databases">
        <title>High contiguity whole genome sequence and gene annotation resource for two Venturia nashicola isolates.</title>
        <authorList>
            <person name="Prokchorchik M."/>
            <person name="Won K."/>
            <person name="Lee Y."/>
            <person name="Choi E.D."/>
            <person name="Segonzac C."/>
            <person name="Sohn K.H."/>
        </authorList>
    </citation>
    <scope>NUCLEOTIDE SEQUENCE [LARGE SCALE GENOMIC DNA]</scope>
    <source>
        <strain evidence="2 3">PRI2</strain>
    </source>
</reference>
<organism evidence="2 3">
    <name type="scientific">Venturia nashicola</name>
    <dbReference type="NCBI Taxonomy" id="86259"/>
    <lineage>
        <taxon>Eukaryota</taxon>
        <taxon>Fungi</taxon>
        <taxon>Dikarya</taxon>
        <taxon>Ascomycota</taxon>
        <taxon>Pezizomycotina</taxon>
        <taxon>Dothideomycetes</taxon>
        <taxon>Pleosporomycetidae</taxon>
        <taxon>Venturiales</taxon>
        <taxon>Venturiaceae</taxon>
        <taxon>Venturia</taxon>
    </lineage>
</organism>
<protein>
    <submittedName>
        <fullName evidence="2">Uncharacterized protein</fullName>
    </submittedName>
</protein>
<dbReference type="Proteomes" id="UP000298493">
    <property type="component" value="Unassembled WGS sequence"/>
</dbReference>
<dbReference type="AlphaFoldDB" id="A0A4Z1PRE8"/>
<gene>
    <name evidence="2" type="ORF">E6O75_ATG01198</name>
</gene>
<evidence type="ECO:0000313" key="2">
    <source>
        <dbReference type="EMBL" id="TID26705.1"/>
    </source>
</evidence>
<proteinExistence type="predicted"/>
<feature type="region of interest" description="Disordered" evidence="1">
    <location>
        <begin position="278"/>
        <end position="298"/>
    </location>
</feature>
<dbReference type="EMBL" id="SNSC02000002">
    <property type="protein sequence ID" value="TID26705.1"/>
    <property type="molecule type" value="Genomic_DNA"/>
</dbReference>
<evidence type="ECO:0000256" key="1">
    <source>
        <dbReference type="SAM" id="MobiDB-lite"/>
    </source>
</evidence>
<sequence length="298" mass="34036">MPSNASNPPLPPDSRTSIIPYKGKYFCCSNVPFTALEQAEKTRDGNPPSPAPITNITSDLTTSSDNLAHFFKWSSLYFDGTPPLQSYKEMNINNKTWFIQVKGLKSGLERYFFPELGSTPYSQLTYSFLEVMKQDLTFPNKKIEKQAHMAVMCCFPRKKWMEDCPEQKKPVNIRKGRAFEVSIWERKDIAIEGLMEELKITEDKKDKKGKGKGKAKVECVVPPDRISDSSDEANDEGRLMNLKALNEMLKVSMEDQKEKADKQLQTYMKNEAKLEAKEAKAKKIQEDVKSKENLDLLK</sequence>
<keyword evidence="3" id="KW-1185">Reference proteome</keyword>
<name>A0A4Z1PRE8_9PEZI</name>
<accession>A0A4Z1PRE8</accession>
<comment type="caution">
    <text evidence="2">The sequence shown here is derived from an EMBL/GenBank/DDBJ whole genome shotgun (WGS) entry which is preliminary data.</text>
</comment>